<organism evidence="2 3">
    <name type="scientific">Pleurodeles waltl</name>
    <name type="common">Iberian ribbed newt</name>
    <dbReference type="NCBI Taxonomy" id="8319"/>
    <lineage>
        <taxon>Eukaryota</taxon>
        <taxon>Metazoa</taxon>
        <taxon>Chordata</taxon>
        <taxon>Craniata</taxon>
        <taxon>Vertebrata</taxon>
        <taxon>Euteleostomi</taxon>
        <taxon>Amphibia</taxon>
        <taxon>Batrachia</taxon>
        <taxon>Caudata</taxon>
        <taxon>Salamandroidea</taxon>
        <taxon>Salamandridae</taxon>
        <taxon>Pleurodelinae</taxon>
        <taxon>Pleurodeles</taxon>
    </lineage>
</organism>
<dbReference type="AlphaFoldDB" id="A0AAV7LYH8"/>
<evidence type="ECO:0000313" key="3">
    <source>
        <dbReference type="Proteomes" id="UP001066276"/>
    </source>
</evidence>
<name>A0AAV7LYH8_PLEWA</name>
<proteinExistence type="predicted"/>
<accession>A0AAV7LYH8</accession>
<reference evidence="2" key="1">
    <citation type="journal article" date="2022" name="bioRxiv">
        <title>Sequencing and chromosome-scale assembly of the giantPleurodeles waltlgenome.</title>
        <authorList>
            <person name="Brown T."/>
            <person name="Elewa A."/>
            <person name="Iarovenko S."/>
            <person name="Subramanian E."/>
            <person name="Araus A.J."/>
            <person name="Petzold A."/>
            <person name="Susuki M."/>
            <person name="Suzuki K.-i.T."/>
            <person name="Hayashi T."/>
            <person name="Toyoda A."/>
            <person name="Oliveira C."/>
            <person name="Osipova E."/>
            <person name="Leigh N.D."/>
            <person name="Simon A."/>
            <person name="Yun M.H."/>
        </authorList>
    </citation>
    <scope>NUCLEOTIDE SEQUENCE</scope>
    <source>
        <strain evidence="2">20211129_DDA</strain>
        <tissue evidence="2">Liver</tissue>
    </source>
</reference>
<gene>
    <name evidence="2" type="ORF">NDU88_001014</name>
</gene>
<evidence type="ECO:0000256" key="1">
    <source>
        <dbReference type="SAM" id="MobiDB-lite"/>
    </source>
</evidence>
<comment type="caution">
    <text evidence="2">The sequence shown here is derived from an EMBL/GenBank/DDBJ whole genome shotgun (WGS) entry which is preliminary data.</text>
</comment>
<protein>
    <submittedName>
        <fullName evidence="2">Uncharacterized protein</fullName>
    </submittedName>
</protein>
<evidence type="ECO:0000313" key="2">
    <source>
        <dbReference type="EMBL" id="KAJ1095864.1"/>
    </source>
</evidence>
<sequence>MGINVNTTAKSSAGYHDNEQTKPMRFDETIFRVPWPRRTPVREGPASASQHQADDCLVVRTPLCFLKRGSDSFYVAK</sequence>
<dbReference type="EMBL" id="JANPWB010000014">
    <property type="protein sequence ID" value="KAJ1095864.1"/>
    <property type="molecule type" value="Genomic_DNA"/>
</dbReference>
<feature type="compositionally biased region" description="Polar residues" evidence="1">
    <location>
        <begin position="1"/>
        <end position="11"/>
    </location>
</feature>
<dbReference type="Proteomes" id="UP001066276">
    <property type="component" value="Chromosome 10"/>
</dbReference>
<keyword evidence="3" id="KW-1185">Reference proteome</keyword>
<feature type="region of interest" description="Disordered" evidence="1">
    <location>
        <begin position="1"/>
        <end position="21"/>
    </location>
</feature>